<dbReference type="AlphaFoldDB" id="A0ABC9WAH2"/>
<evidence type="ECO:0000259" key="1">
    <source>
        <dbReference type="Pfam" id="PF00078"/>
    </source>
</evidence>
<dbReference type="EMBL" id="BAAFJT010000002">
    <property type="protein sequence ID" value="GAB0182538.1"/>
    <property type="molecule type" value="Genomic_DNA"/>
</dbReference>
<sequence>MNNKKIIRSSQHGFTKWKSCLINLINFYNEIIGQVGEERAVDIVYWDFNKYISRKRKTRENVCPLLHEVGALVTEDTEKVELLNAFFALVFTAKAGHQESQTLEVGEKVWRKEDFPLVKEDRVRDHLGKLDTHKSMGPDGMHPQVLRELADVIAMLLSIIFERSWRTGGLQEKINVTPVFKSGKKEDPGNYRLVSLTSIPGKVMEQLILDVISKHVEEKVIVSGQQRFTKGKSCLTNLIAFYDGTTGWVDEGRTVDAVYLDFSKASDAVSNNILTSKLMKCGLDEWTVRWIENWLNGRAQRVAISILPPNLFRS</sequence>
<dbReference type="Proteomes" id="UP001623348">
    <property type="component" value="Unassembled WGS sequence"/>
</dbReference>
<gene>
    <name evidence="2" type="ORF">GRJ2_000719100</name>
</gene>
<name>A0ABC9WAH2_GRUJA</name>
<proteinExistence type="predicted"/>
<accession>A0ABC9WAH2</accession>
<evidence type="ECO:0000313" key="3">
    <source>
        <dbReference type="Proteomes" id="UP001623348"/>
    </source>
</evidence>
<evidence type="ECO:0000313" key="2">
    <source>
        <dbReference type="EMBL" id="GAB0182538.1"/>
    </source>
</evidence>
<organism evidence="2 3">
    <name type="scientific">Grus japonensis</name>
    <name type="common">Japanese crane</name>
    <name type="synonym">Red-crowned crane</name>
    <dbReference type="NCBI Taxonomy" id="30415"/>
    <lineage>
        <taxon>Eukaryota</taxon>
        <taxon>Metazoa</taxon>
        <taxon>Chordata</taxon>
        <taxon>Craniata</taxon>
        <taxon>Vertebrata</taxon>
        <taxon>Euteleostomi</taxon>
        <taxon>Archelosauria</taxon>
        <taxon>Archosauria</taxon>
        <taxon>Dinosauria</taxon>
        <taxon>Saurischia</taxon>
        <taxon>Theropoda</taxon>
        <taxon>Coelurosauria</taxon>
        <taxon>Aves</taxon>
        <taxon>Neognathae</taxon>
        <taxon>Neoaves</taxon>
        <taxon>Gruiformes</taxon>
        <taxon>Gruidae</taxon>
        <taxon>Grus</taxon>
    </lineage>
</organism>
<protein>
    <submittedName>
        <fullName evidence="2">Mitochondrial enolase superfamily member 1</fullName>
    </submittedName>
</protein>
<dbReference type="InterPro" id="IPR000477">
    <property type="entry name" value="RT_dom"/>
</dbReference>
<keyword evidence="3" id="KW-1185">Reference proteome</keyword>
<reference evidence="2 3" key="1">
    <citation type="submission" date="2024-06" db="EMBL/GenBank/DDBJ databases">
        <title>The draft genome of Grus japonensis, version 3.</title>
        <authorList>
            <person name="Nabeshima K."/>
            <person name="Suzuki S."/>
            <person name="Onuma M."/>
        </authorList>
    </citation>
    <scope>NUCLEOTIDE SEQUENCE [LARGE SCALE GENOMIC DNA]</scope>
    <source>
        <strain evidence="2 3">451A</strain>
    </source>
</reference>
<dbReference type="PANTHER" id="PTHR33332">
    <property type="entry name" value="REVERSE TRANSCRIPTASE DOMAIN-CONTAINING PROTEIN"/>
    <property type="match status" value="1"/>
</dbReference>
<dbReference type="Pfam" id="PF00078">
    <property type="entry name" value="RVT_1"/>
    <property type="match status" value="1"/>
</dbReference>
<comment type="caution">
    <text evidence="2">The sequence shown here is derived from an EMBL/GenBank/DDBJ whole genome shotgun (WGS) entry which is preliminary data.</text>
</comment>
<feature type="domain" description="Reverse transcriptase" evidence="1">
    <location>
        <begin position="184"/>
        <end position="298"/>
    </location>
</feature>